<keyword evidence="3" id="KW-1133">Transmembrane helix</keyword>
<keyword evidence="1" id="KW-0375">Hydrogen ion transport</keyword>
<evidence type="ECO:0000256" key="1">
    <source>
        <dbReference type="PIRNR" id="PIRNR032126"/>
    </source>
</evidence>
<dbReference type="InterPro" id="IPR016989">
    <property type="entry name" value="Atp1_alphaprobac"/>
</dbReference>
<dbReference type="RefSeq" id="WP_201652170.1">
    <property type="nucleotide sequence ID" value="NZ_JAEQNC010000001.1"/>
</dbReference>
<evidence type="ECO:0000313" key="4">
    <source>
        <dbReference type="EMBL" id="MBL0370747.1"/>
    </source>
</evidence>
<evidence type="ECO:0000256" key="2">
    <source>
        <dbReference type="SAM" id="MobiDB-lite"/>
    </source>
</evidence>
<accession>A0A937CNJ8</accession>
<evidence type="ECO:0000256" key="3">
    <source>
        <dbReference type="SAM" id="Phobius"/>
    </source>
</evidence>
<proteinExistence type="inferred from homology"/>
<feature type="region of interest" description="Disordered" evidence="2">
    <location>
        <begin position="103"/>
        <end position="126"/>
    </location>
</feature>
<sequence length="126" mass="13689">MGTDRKDSLEDRMGRLEDRLTEARATEKDGAGVSDETRKGYSQGLKISSEFIAAVIVGAMIGYLLDYILSSKPWGMIVFLLLGFCAGVLNVLRVVGVVKSPHPVDRIGAGRKQDNARSSSDKRNGM</sequence>
<evidence type="ECO:0000313" key="5">
    <source>
        <dbReference type="Proteomes" id="UP000633219"/>
    </source>
</evidence>
<comment type="caution">
    <text evidence="4">The sequence shown here is derived from an EMBL/GenBank/DDBJ whole genome shotgun (WGS) entry which is preliminary data.</text>
</comment>
<dbReference type="InterPro" id="IPR032820">
    <property type="entry name" value="ATPase_put"/>
</dbReference>
<comment type="similarity">
    <text evidence="1">Belongs to the bacterial AtpI family.</text>
</comment>
<keyword evidence="5" id="KW-1185">Reference proteome</keyword>
<dbReference type="PIRSF" id="PIRSF032126">
    <property type="entry name" value="F0F1_ATP_synthase_subunit_I"/>
    <property type="match status" value="1"/>
</dbReference>
<feature type="region of interest" description="Disordered" evidence="2">
    <location>
        <begin position="1"/>
        <end position="39"/>
    </location>
</feature>
<comment type="function">
    <text evidence="1">A possible function for this protein is to guide the assembly of the membrane sector of the ATPase enzyme complex.</text>
</comment>
<dbReference type="Proteomes" id="UP000633219">
    <property type="component" value="Unassembled WGS sequence"/>
</dbReference>
<feature type="compositionally biased region" description="Basic and acidic residues" evidence="2">
    <location>
        <begin position="111"/>
        <end position="126"/>
    </location>
</feature>
<keyword evidence="1" id="KW-0813">Transport</keyword>
<keyword evidence="3" id="KW-0812">Transmembrane</keyword>
<dbReference type="AlphaFoldDB" id="A0A937CNJ8"/>
<gene>
    <name evidence="4" type="ORF">JJB09_01775</name>
</gene>
<dbReference type="Pfam" id="PF09527">
    <property type="entry name" value="ATPase_gene1"/>
    <property type="match status" value="1"/>
</dbReference>
<keyword evidence="1 3" id="KW-0472">Membrane</keyword>
<feature type="transmembrane region" description="Helical" evidence="3">
    <location>
        <begin position="74"/>
        <end position="92"/>
    </location>
</feature>
<feature type="transmembrane region" description="Helical" evidence="3">
    <location>
        <begin position="47"/>
        <end position="68"/>
    </location>
</feature>
<name>A0A937CNJ8_9HYPH</name>
<keyword evidence="1" id="KW-0406">Ion transport</keyword>
<dbReference type="GO" id="GO:0045259">
    <property type="term" value="C:proton-transporting ATP synthase complex"/>
    <property type="evidence" value="ECO:0007669"/>
    <property type="project" value="UniProtKB-UniRule"/>
</dbReference>
<dbReference type="EMBL" id="JAEQNC010000001">
    <property type="protein sequence ID" value="MBL0370747.1"/>
    <property type="molecule type" value="Genomic_DNA"/>
</dbReference>
<protein>
    <recommendedName>
        <fullName evidence="1">ATP synthase protein I</fullName>
    </recommendedName>
</protein>
<organism evidence="4 5">
    <name type="scientific">Rhizobium setariae</name>
    <dbReference type="NCBI Taxonomy" id="2801340"/>
    <lineage>
        <taxon>Bacteria</taxon>
        <taxon>Pseudomonadati</taxon>
        <taxon>Pseudomonadota</taxon>
        <taxon>Alphaproteobacteria</taxon>
        <taxon>Hyphomicrobiales</taxon>
        <taxon>Rhizobiaceae</taxon>
        <taxon>Rhizobium/Agrobacterium group</taxon>
        <taxon>Rhizobium</taxon>
    </lineage>
</organism>
<reference evidence="4" key="1">
    <citation type="submission" date="2021-01" db="EMBL/GenBank/DDBJ databases">
        <title>Rhizobium sp. strain KVB221 16S ribosomal RNA gene Genome sequencing and assembly.</title>
        <authorList>
            <person name="Kang M."/>
        </authorList>
    </citation>
    <scope>NUCLEOTIDE SEQUENCE</scope>
    <source>
        <strain evidence="4">KVB221</strain>
    </source>
</reference>
<dbReference type="GO" id="GO:1902600">
    <property type="term" value="P:proton transmembrane transport"/>
    <property type="evidence" value="ECO:0007669"/>
    <property type="project" value="UniProtKB-KW"/>
</dbReference>